<sequence>MSQIDPTDEEYLKTICESLVAPREEPQLTNFKHGSLINVPAPTGENIAVFIQKAENPLPSNPILLFTHGDGETIDNFFDFYTEVCPHGVSFCIMDYRGNGYSEGTAQTSSVRETEDVFTVINYLKSEGYGKISYFGRSLGATCGIFVASKMPDLVCLALDSPMIDYKDCTIYQAKRFSGIPTEKTTELYPEACKIIKEQTGIDFLNIEQPIEAAARIKQPLFLIHGQQDQILPFWYSEKLIETVQSEEKIFIPFPKGHNSMAYRDILFEEMMDFILKHNGVEIE</sequence>
<reference evidence="2 3" key="1">
    <citation type="submission" date="2024-04" db="EMBL/GenBank/DDBJ databases">
        <title>Tritrichomonas musculus Genome.</title>
        <authorList>
            <person name="Alves-Ferreira E."/>
            <person name="Grigg M."/>
            <person name="Lorenzi H."/>
            <person name="Galac M."/>
        </authorList>
    </citation>
    <scope>NUCLEOTIDE SEQUENCE [LARGE SCALE GENOMIC DNA]</scope>
    <source>
        <strain evidence="2 3">EAF2021</strain>
    </source>
</reference>
<dbReference type="Proteomes" id="UP001470230">
    <property type="component" value="Unassembled WGS sequence"/>
</dbReference>
<evidence type="ECO:0000313" key="3">
    <source>
        <dbReference type="Proteomes" id="UP001470230"/>
    </source>
</evidence>
<dbReference type="Gene3D" id="3.40.50.1820">
    <property type="entry name" value="alpha/beta hydrolase"/>
    <property type="match status" value="1"/>
</dbReference>
<proteinExistence type="predicted"/>
<feature type="domain" description="Serine aminopeptidase S33" evidence="1">
    <location>
        <begin position="63"/>
        <end position="170"/>
    </location>
</feature>
<dbReference type="PANTHER" id="PTHR43358:SF4">
    <property type="entry name" value="ALPHA_BETA HYDROLASE FOLD-1 DOMAIN-CONTAINING PROTEIN"/>
    <property type="match status" value="1"/>
</dbReference>
<dbReference type="InterPro" id="IPR029058">
    <property type="entry name" value="AB_hydrolase_fold"/>
</dbReference>
<dbReference type="PANTHER" id="PTHR43358">
    <property type="entry name" value="ALPHA/BETA-HYDROLASE"/>
    <property type="match status" value="1"/>
</dbReference>
<protein>
    <recommendedName>
        <fullName evidence="1">Serine aminopeptidase S33 domain-containing protein</fullName>
    </recommendedName>
</protein>
<accession>A0ABR2HAM6</accession>
<comment type="caution">
    <text evidence="2">The sequence shown here is derived from an EMBL/GenBank/DDBJ whole genome shotgun (WGS) entry which is preliminary data.</text>
</comment>
<dbReference type="InterPro" id="IPR022742">
    <property type="entry name" value="Hydrolase_4"/>
</dbReference>
<dbReference type="EMBL" id="JAPFFF010000037">
    <property type="protein sequence ID" value="KAK8842916.1"/>
    <property type="molecule type" value="Genomic_DNA"/>
</dbReference>
<dbReference type="InterPro" id="IPR052920">
    <property type="entry name" value="DNA-binding_regulatory"/>
</dbReference>
<organism evidence="2 3">
    <name type="scientific">Tritrichomonas musculus</name>
    <dbReference type="NCBI Taxonomy" id="1915356"/>
    <lineage>
        <taxon>Eukaryota</taxon>
        <taxon>Metamonada</taxon>
        <taxon>Parabasalia</taxon>
        <taxon>Tritrichomonadida</taxon>
        <taxon>Tritrichomonadidae</taxon>
        <taxon>Tritrichomonas</taxon>
    </lineage>
</organism>
<dbReference type="SUPFAM" id="SSF53474">
    <property type="entry name" value="alpha/beta-Hydrolases"/>
    <property type="match status" value="1"/>
</dbReference>
<dbReference type="Pfam" id="PF12146">
    <property type="entry name" value="Hydrolase_4"/>
    <property type="match status" value="1"/>
</dbReference>
<evidence type="ECO:0000259" key="1">
    <source>
        <dbReference type="Pfam" id="PF12146"/>
    </source>
</evidence>
<name>A0ABR2HAM6_9EUKA</name>
<evidence type="ECO:0000313" key="2">
    <source>
        <dbReference type="EMBL" id="KAK8842916.1"/>
    </source>
</evidence>
<keyword evidence="3" id="KW-1185">Reference proteome</keyword>
<gene>
    <name evidence="2" type="ORF">M9Y10_025782</name>
</gene>